<reference evidence="4" key="1">
    <citation type="submission" date="2020-11" db="EMBL/GenBank/DDBJ databases">
        <authorList>
            <consortium name="DOE Joint Genome Institute"/>
            <person name="Ahrendt S."/>
            <person name="Riley R."/>
            <person name="Andreopoulos W."/>
            <person name="Labutti K."/>
            <person name="Pangilinan J."/>
            <person name="Ruiz-Duenas F.J."/>
            <person name="Barrasa J.M."/>
            <person name="Sanchez-Garcia M."/>
            <person name="Camarero S."/>
            <person name="Miyauchi S."/>
            <person name="Serrano A."/>
            <person name="Linde D."/>
            <person name="Babiker R."/>
            <person name="Drula E."/>
            <person name="Ayuso-Fernandez I."/>
            <person name="Pacheco R."/>
            <person name="Padilla G."/>
            <person name="Ferreira P."/>
            <person name="Barriuso J."/>
            <person name="Kellner H."/>
            <person name="Castanera R."/>
            <person name="Alfaro M."/>
            <person name="Ramirez L."/>
            <person name="Pisabarro A.G."/>
            <person name="Kuo A."/>
            <person name="Tritt A."/>
            <person name="Lipzen A."/>
            <person name="He G."/>
            <person name="Yan M."/>
            <person name="Ng V."/>
            <person name="Cullen D."/>
            <person name="Martin F."/>
            <person name="Rosso M.-N."/>
            <person name="Henrissat B."/>
            <person name="Hibbett D."/>
            <person name="Martinez A.T."/>
            <person name="Grigoriev I.V."/>
        </authorList>
    </citation>
    <scope>NUCLEOTIDE SEQUENCE</scope>
    <source>
        <strain evidence="4">AH 40177</strain>
    </source>
</reference>
<dbReference type="Pfam" id="PF04082">
    <property type="entry name" value="Fungal_trans"/>
    <property type="match status" value="1"/>
</dbReference>
<dbReference type="OrthoDB" id="424974at2759"/>
<dbReference type="EMBL" id="JADNRY010000023">
    <property type="protein sequence ID" value="KAF9072624.1"/>
    <property type="molecule type" value="Genomic_DNA"/>
</dbReference>
<evidence type="ECO:0000256" key="1">
    <source>
        <dbReference type="ARBA" id="ARBA00004123"/>
    </source>
</evidence>
<proteinExistence type="predicted"/>
<dbReference type="AlphaFoldDB" id="A0A9P5Q0I6"/>
<evidence type="ECO:0000259" key="3">
    <source>
        <dbReference type="SMART" id="SM00906"/>
    </source>
</evidence>
<dbReference type="InterPro" id="IPR007219">
    <property type="entry name" value="XnlR_reg_dom"/>
</dbReference>
<feature type="domain" description="Xylanolytic transcriptional activator regulatory" evidence="3">
    <location>
        <begin position="304"/>
        <end position="377"/>
    </location>
</feature>
<dbReference type="GO" id="GO:0006351">
    <property type="term" value="P:DNA-templated transcription"/>
    <property type="evidence" value="ECO:0007669"/>
    <property type="project" value="InterPro"/>
</dbReference>
<protein>
    <submittedName>
        <fullName evidence="4">Fungal-specific transcription factor domain-containing protein</fullName>
    </submittedName>
</protein>
<keyword evidence="2" id="KW-0539">Nucleus</keyword>
<accession>A0A9P5Q0I6</accession>
<dbReference type="InterPro" id="IPR050613">
    <property type="entry name" value="Sec_Metabolite_Reg"/>
</dbReference>
<comment type="subcellular location">
    <subcellularLocation>
        <location evidence="1">Nucleus</location>
    </subcellularLocation>
</comment>
<dbReference type="GO" id="GO:0005634">
    <property type="term" value="C:nucleus"/>
    <property type="evidence" value="ECO:0007669"/>
    <property type="project" value="UniProtKB-SubCell"/>
</dbReference>
<organism evidence="4 5">
    <name type="scientific">Rhodocollybia butyracea</name>
    <dbReference type="NCBI Taxonomy" id="206335"/>
    <lineage>
        <taxon>Eukaryota</taxon>
        <taxon>Fungi</taxon>
        <taxon>Dikarya</taxon>
        <taxon>Basidiomycota</taxon>
        <taxon>Agaricomycotina</taxon>
        <taxon>Agaricomycetes</taxon>
        <taxon>Agaricomycetidae</taxon>
        <taxon>Agaricales</taxon>
        <taxon>Marasmiineae</taxon>
        <taxon>Omphalotaceae</taxon>
        <taxon>Rhodocollybia</taxon>
    </lineage>
</organism>
<gene>
    <name evidence="4" type="ORF">BDP27DRAFT_1261395</name>
</gene>
<dbReference type="SMART" id="SM00906">
    <property type="entry name" value="Fungal_trans"/>
    <property type="match status" value="1"/>
</dbReference>
<comment type="caution">
    <text evidence="4">The sequence shown here is derived from an EMBL/GenBank/DDBJ whole genome shotgun (WGS) entry which is preliminary data.</text>
</comment>
<sequence>MKGCAAICPDGRLTTGKGNRRVFCFLASVSVELRGKRTELIDRVKTLEEALAKSYKLVSPEPHPLLSADLLQVKLEPDLSEVSSFDANKSDEKKLETAEEALTESWGSLVFYGRSATSWVSNENHDLGEGSEKPPTFEQPIPSTDLSWLAYSFPFASPSSDDAETICQTLVGYLPDATTTRRQSQKYYQFGPFFWHNPIPEGEFRTLIFDPFYKSESKTSRNTLCKDLFVGSHRLAVLFFVLALGALLDLEKQPHSAEARWYHSLGRAALALAPVLDSPSCFTIQSLVLMSHYMLLDDDVHEARWPIMGLATKLSQNVGLHIDGTHWNLTQEETHRRRCLFWEVFCYDMLQSLTYGRPPHMLLSYINTKKPFETTTNADSELEMSYTAWKHKFFGECLASIWDRAFGAHALSYAVIKRLDEQVRAYYVPPSLRMPGLGGTKLDSDIHNPPTPALTLARHFLIALKALVSFYLQRGFFATALNEKPDNPSEHPKYGDSVQRVYDTACICVGMVRSLHRHHPSMMVRFPYVFDQILSCVYVLGAIASRSAMLQASSALINLEYAYELFRSSYHRPEREKILAEIGKIRDQACLAQSDTYELPASKPYHHGSNIAISIPSSSTNNHDTLDQVLASRSYIFPVQPQQPLLSSGFADPFFEHPDMAYNPMSGYQYQDYQDPSMYFEQQTPQELILEGSSDVAMFTMLDETWQSFLDQMRL</sequence>
<dbReference type="CDD" id="cd12148">
    <property type="entry name" value="fungal_TF_MHR"/>
    <property type="match status" value="1"/>
</dbReference>
<dbReference type="Proteomes" id="UP000772434">
    <property type="component" value="Unassembled WGS sequence"/>
</dbReference>
<dbReference type="PANTHER" id="PTHR31001:SF56">
    <property type="entry name" value="ZN(2)-C6 FUNGAL-TYPE DOMAIN-CONTAINING PROTEIN"/>
    <property type="match status" value="1"/>
</dbReference>
<dbReference type="PANTHER" id="PTHR31001">
    <property type="entry name" value="UNCHARACTERIZED TRANSCRIPTIONAL REGULATORY PROTEIN"/>
    <property type="match status" value="1"/>
</dbReference>
<dbReference type="GO" id="GO:0008270">
    <property type="term" value="F:zinc ion binding"/>
    <property type="evidence" value="ECO:0007669"/>
    <property type="project" value="InterPro"/>
</dbReference>
<evidence type="ECO:0000313" key="4">
    <source>
        <dbReference type="EMBL" id="KAF9072624.1"/>
    </source>
</evidence>
<keyword evidence="5" id="KW-1185">Reference proteome</keyword>
<evidence type="ECO:0000256" key="2">
    <source>
        <dbReference type="ARBA" id="ARBA00023242"/>
    </source>
</evidence>
<evidence type="ECO:0000313" key="5">
    <source>
        <dbReference type="Proteomes" id="UP000772434"/>
    </source>
</evidence>
<dbReference type="GO" id="GO:0003677">
    <property type="term" value="F:DNA binding"/>
    <property type="evidence" value="ECO:0007669"/>
    <property type="project" value="InterPro"/>
</dbReference>
<name>A0A9P5Q0I6_9AGAR</name>